<reference evidence="8 9" key="1">
    <citation type="submission" date="2023-01" db="EMBL/GenBank/DDBJ databases">
        <title>Analysis of 21 Apiospora genomes using comparative genomics revels a genus with tremendous synthesis potential of carbohydrate active enzymes and secondary metabolites.</title>
        <authorList>
            <person name="Sorensen T."/>
        </authorList>
    </citation>
    <scope>NUCLEOTIDE SEQUENCE [LARGE SCALE GENOMIC DNA]</scope>
    <source>
        <strain evidence="8 9">CBS 20057</strain>
    </source>
</reference>
<proteinExistence type="inferred from homology"/>
<evidence type="ECO:0000256" key="2">
    <source>
        <dbReference type="ARBA" id="ARBA00022670"/>
    </source>
</evidence>
<dbReference type="PANTHER" id="PTHR43806">
    <property type="entry name" value="PEPTIDASE S8"/>
    <property type="match status" value="1"/>
</dbReference>
<keyword evidence="6" id="KW-0732">Signal</keyword>
<dbReference type="EMBL" id="JAQQWI010000007">
    <property type="protein sequence ID" value="KAK8027241.1"/>
    <property type="molecule type" value="Genomic_DNA"/>
</dbReference>
<evidence type="ECO:0000256" key="6">
    <source>
        <dbReference type="SAM" id="SignalP"/>
    </source>
</evidence>
<dbReference type="Gene3D" id="3.40.50.200">
    <property type="entry name" value="Peptidase S8/S53 domain"/>
    <property type="match status" value="1"/>
</dbReference>
<gene>
    <name evidence="8" type="ORF">PG991_004297</name>
</gene>
<name>A0ABR1S6C0_9PEZI</name>
<keyword evidence="9" id="KW-1185">Reference proteome</keyword>
<dbReference type="Pfam" id="PF00082">
    <property type="entry name" value="Peptidase_S8"/>
    <property type="match status" value="1"/>
</dbReference>
<accession>A0ABR1S6C0</accession>
<evidence type="ECO:0000256" key="1">
    <source>
        <dbReference type="ARBA" id="ARBA00011073"/>
    </source>
</evidence>
<comment type="caution">
    <text evidence="5">Lacks conserved residue(s) required for the propagation of feature annotation.</text>
</comment>
<evidence type="ECO:0000259" key="7">
    <source>
        <dbReference type="Pfam" id="PF00082"/>
    </source>
</evidence>
<organism evidence="8 9">
    <name type="scientific">Apiospora marii</name>
    <dbReference type="NCBI Taxonomy" id="335849"/>
    <lineage>
        <taxon>Eukaryota</taxon>
        <taxon>Fungi</taxon>
        <taxon>Dikarya</taxon>
        <taxon>Ascomycota</taxon>
        <taxon>Pezizomycotina</taxon>
        <taxon>Sordariomycetes</taxon>
        <taxon>Xylariomycetidae</taxon>
        <taxon>Amphisphaeriales</taxon>
        <taxon>Apiosporaceae</taxon>
        <taxon>Apiospora</taxon>
    </lineage>
</organism>
<keyword evidence="2" id="KW-0645">Protease</keyword>
<comment type="caution">
    <text evidence="8">The sequence shown here is derived from an EMBL/GenBank/DDBJ whole genome shotgun (WGS) entry which is preliminary data.</text>
</comment>
<evidence type="ECO:0000256" key="4">
    <source>
        <dbReference type="ARBA" id="ARBA00022825"/>
    </source>
</evidence>
<sequence length="402" mass="43009">MMLTQLIVMCFWPLFVLAQVPLLGHDVKDALENNWIVVLKQDLTPPAANAYYDSLRKLSRALLGPFRGLRKTFDSVNGLHAFHIECDRVLLEIIRRHPEVAYVAQDGKVTVQAATKNPRPRDDGVSSQPWGLARISHRLPGMIGYLKTTAPKTRLYVLDSGIQLKHQEFGGRAVWGKNFIDGAPDDDDNGHGTHTAATAAGNSVGVDNTTIPVAVKCLDKNSAGSWSGVMAAVDWACGNATALGMIKRSVINMSIGGSTYQPLDDMVQRAHAQGMTVVVAASNFGADACGFSPARGPNATAVAAIDKSDTRPSWSNYGACVDMFAPGVDITSAWPSADGRAYTTLSGTSMAGLATYLMSRENLLGSDVVRRRLIELATPDMVRDPKGSPNKIAFNGAGVTTP</sequence>
<feature type="chain" id="PRO_5045476713" description="Peptidase S8/S53 domain-containing protein" evidence="6">
    <location>
        <begin position="19"/>
        <end position="402"/>
    </location>
</feature>
<feature type="signal peptide" evidence="6">
    <location>
        <begin position="1"/>
        <end position="18"/>
    </location>
</feature>
<feature type="domain" description="Peptidase S8/S53" evidence="7">
    <location>
        <begin position="157"/>
        <end position="371"/>
    </location>
</feature>
<dbReference type="InterPro" id="IPR034193">
    <property type="entry name" value="PCSK9_ProteinaseK-like"/>
</dbReference>
<dbReference type="Proteomes" id="UP001396898">
    <property type="component" value="Unassembled WGS sequence"/>
</dbReference>
<evidence type="ECO:0000256" key="3">
    <source>
        <dbReference type="ARBA" id="ARBA00022801"/>
    </source>
</evidence>
<dbReference type="CDD" id="cd04077">
    <property type="entry name" value="Peptidases_S8_PCSK9_ProteinaseK_like"/>
    <property type="match status" value="1"/>
</dbReference>
<dbReference type="InterPro" id="IPR037045">
    <property type="entry name" value="S8pro/Inhibitor_I9_sf"/>
</dbReference>
<keyword evidence="4" id="KW-0720">Serine protease</keyword>
<comment type="similarity">
    <text evidence="1 5">Belongs to the peptidase S8 family.</text>
</comment>
<dbReference type="InterPro" id="IPR000209">
    <property type="entry name" value="Peptidase_S8/S53_dom"/>
</dbReference>
<dbReference type="InterPro" id="IPR050131">
    <property type="entry name" value="Peptidase_S8_subtilisin-like"/>
</dbReference>
<evidence type="ECO:0000313" key="9">
    <source>
        <dbReference type="Proteomes" id="UP001396898"/>
    </source>
</evidence>
<evidence type="ECO:0000313" key="8">
    <source>
        <dbReference type="EMBL" id="KAK8027241.1"/>
    </source>
</evidence>
<evidence type="ECO:0000256" key="5">
    <source>
        <dbReference type="PROSITE-ProRule" id="PRU01240"/>
    </source>
</evidence>
<dbReference type="SUPFAM" id="SSF52743">
    <property type="entry name" value="Subtilisin-like"/>
    <property type="match status" value="1"/>
</dbReference>
<dbReference type="Gene3D" id="3.30.70.80">
    <property type="entry name" value="Peptidase S8 propeptide/proteinase inhibitor I9"/>
    <property type="match status" value="1"/>
</dbReference>
<dbReference type="PANTHER" id="PTHR43806:SF11">
    <property type="entry name" value="CEREVISIN-RELATED"/>
    <property type="match status" value="1"/>
</dbReference>
<dbReference type="PROSITE" id="PS51892">
    <property type="entry name" value="SUBTILASE"/>
    <property type="match status" value="1"/>
</dbReference>
<dbReference type="InterPro" id="IPR036852">
    <property type="entry name" value="Peptidase_S8/S53_dom_sf"/>
</dbReference>
<dbReference type="SUPFAM" id="SSF54897">
    <property type="entry name" value="Protease propeptides/inhibitors"/>
    <property type="match status" value="1"/>
</dbReference>
<keyword evidence="3" id="KW-0378">Hydrolase</keyword>
<dbReference type="InterPro" id="IPR015500">
    <property type="entry name" value="Peptidase_S8_subtilisin-rel"/>
</dbReference>
<dbReference type="PRINTS" id="PR00723">
    <property type="entry name" value="SUBTILISIN"/>
</dbReference>
<protein>
    <recommendedName>
        <fullName evidence="7">Peptidase S8/S53 domain-containing protein</fullName>
    </recommendedName>
</protein>